<evidence type="ECO:0000259" key="3">
    <source>
        <dbReference type="Pfam" id="PF01370"/>
    </source>
</evidence>
<accession>A0A9P0QS25</accession>
<comment type="caution">
    <text evidence="4">The sequence shown here is derived from an EMBL/GenBank/DDBJ whole genome shotgun (WGS) entry which is preliminary data.</text>
</comment>
<dbReference type="PANTHER" id="PTHR10366:SF564">
    <property type="entry name" value="STEROL-4-ALPHA-CARBOXYLATE 3-DEHYDROGENASE, DECARBOXYLATING"/>
    <property type="match status" value="1"/>
</dbReference>
<gene>
    <name evidence="4" type="ORF">CLIB1423_16S03620</name>
</gene>
<reference evidence="4" key="1">
    <citation type="submission" date="2022-03" db="EMBL/GenBank/DDBJ databases">
        <authorList>
            <person name="Legras J.-L."/>
            <person name="Devillers H."/>
            <person name="Grondin C."/>
        </authorList>
    </citation>
    <scope>NUCLEOTIDE SEQUENCE</scope>
    <source>
        <strain evidence="4">CLIB 1423</strain>
    </source>
</reference>
<dbReference type="AlphaFoldDB" id="A0A9P0QS25"/>
<dbReference type="InterPro" id="IPR036291">
    <property type="entry name" value="NAD(P)-bd_dom_sf"/>
</dbReference>
<dbReference type="Pfam" id="PF01370">
    <property type="entry name" value="Epimerase"/>
    <property type="match status" value="1"/>
</dbReference>
<protein>
    <submittedName>
        <fullName evidence="4">NADPH-dependent methylglyoxal reductase Grp2p</fullName>
    </submittedName>
</protein>
<organism evidence="4 5">
    <name type="scientific">[Candida] railenensis</name>
    <dbReference type="NCBI Taxonomy" id="45579"/>
    <lineage>
        <taxon>Eukaryota</taxon>
        <taxon>Fungi</taxon>
        <taxon>Dikarya</taxon>
        <taxon>Ascomycota</taxon>
        <taxon>Saccharomycotina</taxon>
        <taxon>Pichiomycetes</taxon>
        <taxon>Debaryomycetaceae</taxon>
        <taxon>Kurtzmaniella</taxon>
    </lineage>
</organism>
<dbReference type="SUPFAM" id="SSF51735">
    <property type="entry name" value="NAD(P)-binding Rossmann-fold domains"/>
    <property type="match status" value="1"/>
</dbReference>
<feature type="domain" description="NAD-dependent epimerase/dehydratase" evidence="3">
    <location>
        <begin position="6"/>
        <end position="251"/>
    </location>
</feature>
<evidence type="ECO:0000256" key="2">
    <source>
        <dbReference type="ARBA" id="ARBA00023445"/>
    </source>
</evidence>
<dbReference type="Gene3D" id="3.40.50.720">
    <property type="entry name" value="NAD(P)-binding Rossmann-like Domain"/>
    <property type="match status" value="1"/>
</dbReference>
<evidence type="ECO:0000313" key="5">
    <source>
        <dbReference type="Proteomes" id="UP000837801"/>
    </source>
</evidence>
<dbReference type="FunFam" id="3.40.50.720:FF:000191">
    <property type="entry name" value="Methylglyoxal reductase (NADPH-dependent)"/>
    <property type="match status" value="1"/>
</dbReference>
<comment type="similarity">
    <text evidence="2">Belongs to the NAD(P)-dependent epimerase/dehydratase family. Dihydroflavonol-4-reductase subfamily.</text>
</comment>
<dbReference type="PANTHER" id="PTHR10366">
    <property type="entry name" value="NAD DEPENDENT EPIMERASE/DEHYDRATASE"/>
    <property type="match status" value="1"/>
</dbReference>
<sequence length="326" mass="35334">MAVTTFVSGASGFVAQHIVKHLIEKGYNVVGSVRSELKGENLKKNLGANFAYEIVEDLETVGAFDEALKKHPEVTVFLHTASPASFEVEDNERDIILPAINGTINVLKAIKSSAPQVDKVVITSSIVTQIDFGDFSAAASEDTWNTISHESAVQSGRGAYAYSKTFAEKAAIDFVEKEKPHFTVSTVHPVLVLGPQAFDSEAKGELKSTCKMLSALLDLKTGDVPPAAFPFVDVRDVAAAHLIEIEKPSNGLRVIPYSGRFTNQSALNIINKHFPELNLIKGSPTENLTGGTPVNADKSREYLGLTYISLEKTVVDTIKQYLEVNK</sequence>
<name>A0A9P0QS25_9ASCO</name>
<proteinExistence type="inferred from homology"/>
<dbReference type="InterPro" id="IPR050425">
    <property type="entry name" value="NAD(P)_dehydrat-like"/>
</dbReference>
<evidence type="ECO:0000313" key="4">
    <source>
        <dbReference type="EMBL" id="CAH2354478.1"/>
    </source>
</evidence>
<dbReference type="InterPro" id="IPR001509">
    <property type="entry name" value="Epimerase_deHydtase"/>
</dbReference>
<keyword evidence="1" id="KW-0560">Oxidoreductase</keyword>
<dbReference type="Proteomes" id="UP000837801">
    <property type="component" value="Unassembled WGS sequence"/>
</dbReference>
<evidence type="ECO:0000256" key="1">
    <source>
        <dbReference type="ARBA" id="ARBA00023002"/>
    </source>
</evidence>
<dbReference type="OrthoDB" id="2735536at2759"/>
<keyword evidence="5" id="KW-1185">Reference proteome</keyword>
<dbReference type="GO" id="GO:0016616">
    <property type="term" value="F:oxidoreductase activity, acting on the CH-OH group of donors, NAD or NADP as acceptor"/>
    <property type="evidence" value="ECO:0007669"/>
    <property type="project" value="TreeGrafter"/>
</dbReference>
<dbReference type="EMBL" id="CAKXYY010000016">
    <property type="protein sequence ID" value="CAH2354478.1"/>
    <property type="molecule type" value="Genomic_DNA"/>
</dbReference>